<dbReference type="Proteomes" id="UP000225617">
    <property type="component" value="Segment"/>
</dbReference>
<name>A0A1L6Z513_9CAUD</name>
<dbReference type="SMR" id="A0A1L6Z513"/>
<accession>A0A1L6Z513</accession>
<evidence type="ECO:0008006" key="3">
    <source>
        <dbReference type="Google" id="ProtNLM"/>
    </source>
</evidence>
<dbReference type="EMBL" id="KX845404">
    <property type="protein sequence ID" value="APT41086.1"/>
    <property type="molecule type" value="Genomic_DNA"/>
</dbReference>
<evidence type="ECO:0000313" key="1">
    <source>
        <dbReference type="EMBL" id="APT41086.1"/>
    </source>
</evidence>
<keyword evidence="2" id="KW-1185">Reference proteome</keyword>
<organism evidence="1 2">
    <name type="scientific">Klebsiella phage vB_Kpn_IME260</name>
    <dbReference type="NCBI Taxonomy" id="1912318"/>
    <lineage>
        <taxon>Viruses</taxon>
        <taxon>Duplodnaviria</taxon>
        <taxon>Heunggongvirae</taxon>
        <taxon>Uroviricota</taxon>
        <taxon>Caudoviricetes</taxon>
        <taxon>Demerecviridae</taxon>
        <taxon>Sugarlandvirus</taxon>
        <taxon>Sugarlandvirus IME260</taxon>
    </lineage>
</organism>
<dbReference type="Gene3D" id="1.20.5.1700">
    <property type="match status" value="1"/>
</dbReference>
<sequence>MLKFLSGIWSGKTGAILFLAIAAGTFGGAYYITNKLTDMSSSLQSLSNRNEQLEKTVGNLQTEIRNRDRNTTTYITNLAKNQEDLDGRINKLDAARAKEGVVAAKPKLATKVAKDKVNEFQERLSCVTGNMDSCSRLQLSHPGVQNGQTQVAQ</sequence>
<dbReference type="OrthoDB" id="14042at10239"/>
<protein>
    <recommendedName>
        <fullName evidence="3">I-spanin</fullName>
    </recommendedName>
</protein>
<reference evidence="1" key="1">
    <citation type="submission" date="2017-01" db="EMBL/GenBank/DDBJ databases">
        <title>Complete Genome Sequence of two Novel Multi-drug resistant Klebsiella pneumoniae Phage vB_Kpn_IME260.</title>
        <authorList>
            <person name="Xing S."/>
            <person name="Pan X."/>
            <person name="Sun Q."/>
            <person name="Pei G."/>
            <person name="Mi Z."/>
            <person name="An X."/>
            <person name="Tong Y."/>
        </authorList>
    </citation>
    <scope>NUCLEOTIDE SEQUENCE [LARGE SCALE GENOMIC DNA]</scope>
</reference>
<evidence type="ECO:0000313" key="2">
    <source>
        <dbReference type="Proteomes" id="UP000225617"/>
    </source>
</evidence>
<proteinExistence type="predicted"/>